<dbReference type="Proteomes" id="UP000824202">
    <property type="component" value="Unassembled WGS sequence"/>
</dbReference>
<dbReference type="InterPro" id="IPR006224">
    <property type="entry name" value="PsdUridine_synth_RluA-like_CS"/>
</dbReference>
<dbReference type="PROSITE" id="PS01129">
    <property type="entry name" value="PSI_RLU"/>
    <property type="match status" value="1"/>
</dbReference>
<dbReference type="PANTHER" id="PTHR21600:SF89">
    <property type="entry name" value="RIBOSOMAL LARGE SUBUNIT PSEUDOURIDINE SYNTHASE A"/>
    <property type="match status" value="1"/>
</dbReference>
<gene>
    <name evidence="3" type="ORF">H9863_06845</name>
</gene>
<feature type="domain" description="Pseudouridine synthase RsuA/RluA-like" evidence="2">
    <location>
        <begin position="358"/>
        <end position="501"/>
    </location>
</feature>
<evidence type="ECO:0000313" key="4">
    <source>
        <dbReference type="Proteomes" id="UP000824202"/>
    </source>
</evidence>
<organism evidence="3 4">
    <name type="scientific">Candidatus Odoribacter faecigallinarum</name>
    <dbReference type="NCBI Taxonomy" id="2838706"/>
    <lineage>
        <taxon>Bacteria</taxon>
        <taxon>Pseudomonadati</taxon>
        <taxon>Bacteroidota</taxon>
        <taxon>Bacteroidia</taxon>
        <taxon>Bacteroidales</taxon>
        <taxon>Odoribacteraceae</taxon>
        <taxon>Odoribacter</taxon>
    </lineage>
</organism>
<comment type="caution">
    <text evidence="3">The sequence shown here is derived from an EMBL/GenBank/DDBJ whole genome shotgun (WGS) entry which is preliminary data.</text>
</comment>
<dbReference type="GO" id="GO:0003723">
    <property type="term" value="F:RNA binding"/>
    <property type="evidence" value="ECO:0007669"/>
    <property type="project" value="InterPro"/>
</dbReference>
<dbReference type="AlphaFoldDB" id="A0A9D2ABL9"/>
<dbReference type="InterPro" id="IPR020103">
    <property type="entry name" value="PsdUridine_synth_cat_dom_sf"/>
</dbReference>
<reference evidence="3" key="1">
    <citation type="journal article" date="2021" name="PeerJ">
        <title>Extensive microbial diversity within the chicken gut microbiome revealed by metagenomics and culture.</title>
        <authorList>
            <person name="Gilroy R."/>
            <person name="Ravi A."/>
            <person name="Getino M."/>
            <person name="Pursley I."/>
            <person name="Horton D.L."/>
            <person name="Alikhan N.F."/>
            <person name="Baker D."/>
            <person name="Gharbi K."/>
            <person name="Hall N."/>
            <person name="Watson M."/>
            <person name="Adriaenssens E.M."/>
            <person name="Foster-Nyarko E."/>
            <person name="Jarju S."/>
            <person name="Secka A."/>
            <person name="Antonio M."/>
            <person name="Oren A."/>
            <person name="Chaudhuri R.R."/>
            <person name="La Ragione R."/>
            <person name="Hildebrand F."/>
            <person name="Pallen M.J."/>
        </authorList>
    </citation>
    <scope>NUCLEOTIDE SEQUENCE</scope>
    <source>
        <strain evidence="3">23274</strain>
    </source>
</reference>
<dbReference type="InterPro" id="IPR050188">
    <property type="entry name" value="RluA_PseudoU_synthase"/>
</dbReference>
<evidence type="ECO:0000256" key="1">
    <source>
        <dbReference type="SAM" id="MobiDB-lite"/>
    </source>
</evidence>
<dbReference type="Gene3D" id="3.30.2350.10">
    <property type="entry name" value="Pseudouridine synthase"/>
    <property type="match status" value="1"/>
</dbReference>
<name>A0A9D2ABL9_9BACT</name>
<dbReference type="GO" id="GO:0140098">
    <property type="term" value="F:catalytic activity, acting on RNA"/>
    <property type="evidence" value="ECO:0007669"/>
    <property type="project" value="UniProtKB-ARBA"/>
</dbReference>
<dbReference type="InterPro" id="IPR006145">
    <property type="entry name" value="PsdUridine_synth_RsuA/RluA"/>
</dbReference>
<proteinExistence type="predicted"/>
<protein>
    <submittedName>
        <fullName evidence="3">RNA pseudouridine synthase</fullName>
    </submittedName>
</protein>
<accession>A0A9D2ABL9</accession>
<dbReference type="EMBL" id="DXFT01000132">
    <property type="protein sequence ID" value="HIX03818.1"/>
    <property type="molecule type" value="Genomic_DNA"/>
</dbReference>
<dbReference type="SUPFAM" id="SSF55120">
    <property type="entry name" value="Pseudouridine synthase"/>
    <property type="match status" value="1"/>
</dbReference>
<evidence type="ECO:0000313" key="3">
    <source>
        <dbReference type="EMBL" id="HIX03818.1"/>
    </source>
</evidence>
<reference evidence="3" key="2">
    <citation type="submission" date="2021-04" db="EMBL/GenBank/DDBJ databases">
        <authorList>
            <person name="Gilroy R."/>
        </authorList>
    </citation>
    <scope>NUCLEOTIDE SEQUENCE</scope>
    <source>
        <strain evidence="3">23274</strain>
    </source>
</reference>
<dbReference type="GO" id="GO:0009982">
    <property type="term" value="F:pseudouridine synthase activity"/>
    <property type="evidence" value="ECO:0007669"/>
    <property type="project" value="InterPro"/>
</dbReference>
<dbReference type="PANTHER" id="PTHR21600">
    <property type="entry name" value="MITOCHONDRIAL RNA PSEUDOURIDINE SYNTHASE"/>
    <property type="match status" value="1"/>
</dbReference>
<dbReference type="Pfam" id="PF00849">
    <property type="entry name" value="PseudoU_synth_2"/>
    <property type="match status" value="1"/>
</dbReference>
<evidence type="ECO:0000259" key="2">
    <source>
        <dbReference type="Pfam" id="PF00849"/>
    </source>
</evidence>
<dbReference type="CDD" id="cd02869">
    <property type="entry name" value="PseudoU_synth_RluA_like"/>
    <property type="match status" value="1"/>
</dbReference>
<dbReference type="GO" id="GO:0000455">
    <property type="term" value="P:enzyme-directed rRNA pseudouridine synthesis"/>
    <property type="evidence" value="ECO:0007669"/>
    <property type="project" value="TreeGrafter"/>
</dbReference>
<feature type="region of interest" description="Disordered" evidence="1">
    <location>
        <begin position="172"/>
        <end position="193"/>
    </location>
</feature>
<sequence>MATATTLNEENKIHRLPATAEQIPLPEKFTYPFHYTPHPLCVLAAQEVQAYLGSRKDWQTEIGQGKMFGVLVVHDASGQLGFLAAFSGMLAGSNQQEYFVPPIYDLQAEGGFFKPEEQAISAINQRIAALETDKHYQELKENLQEAETLARLETGIAQMHLQQAKARRDHYRATHPGEPDTPEMTRESQHQKAEFKRLKRRHAQTIAQHTDAIRQWEAQIECLKKERQARSSALQKKLFEQFHIRNARGESKDLYTLFHEAGRKEPPAGAGECAAPRLLQYAFVHQLEPLAMAEFWWGASPISEIRKQGYFYPACKGKCEPILRHMLEGLEVEDNPLLHAAPEGALPLEIVWEDPWIAVLNKPAGMLSVPGKTGQVSIAQWAQERFPGSHIVHRLDMATSGLLLIAKPLTVYRQLQEMFRQHAIQKRYAAWLEGIPAQPEGTIDLPLCLDPDNRPCQTVNFQHGKKAITRYKTINTTDNRTRVYFYPQTGRTHQLRVHAAHPLGLDCPIVGDELYGRKDKRLYLHAEALSFVHPVTGEKITIEKKADF</sequence>